<dbReference type="RefSeq" id="WP_344808124.1">
    <property type="nucleotide sequence ID" value="NZ_BAABBO010000014.1"/>
</dbReference>
<name>A0ABP7PVX9_9GAMM</name>
<keyword evidence="5 6" id="KW-0472">Membrane</keyword>
<proteinExistence type="predicted"/>
<dbReference type="EMBL" id="BAABBO010000014">
    <property type="protein sequence ID" value="GAA3971933.1"/>
    <property type="molecule type" value="Genomic_DNA"/>
</dbReference>
<evidence type="ECO:0008006" key="9">
    <source>
        <dbReference type="Google" id="ProtNLM"/>
    </source>
</evidence>
<sequence length="291" mass="31404">MTSSGHYLHFSLSDWASVGRSSLKLCRQCRISDFAYSAAFNAFLALFPATLAILTFYGLFTDSSTVEQQVTAISKFLPATVSNLAEDRLTSLASTPRGNLGWGLAVSIFFACAVIFRGTSTLLSTLSAIHAQHLDGAVQAGIGRTIVASIFAVLFIVLCLSILIIVPAIVQFLPALVEDINQVRLIVWPGLFIVICVALGVLYRYSRTTISEKPSLFSHWLSPGAVSAALIWLIGSGLFSFYVSRFGQYDVVFGSLSAIAVLMIWLYLTNFIILLGAVLNTAIGDIGKSRS</sequence>
<dbReference type="PANTHER" id="PTHR30213">
    <property type="entry name" value="INNER MEMBRANE PROTEIN YHJD"/>
    <property type="match status" value="1"/>
</dbReference>
<evidence type="ECO:0000313" key="8">
    <source>
        <dbReference type="Proteomes" id="UP001501337"/>
    </source>
</evidence>
<evidence type="ECO:0000256" key="4">
    <source>
        <dbReference type="ARBA" id="ARBA00022989"/>
    </source>
</evidence>
<evidence type="ECO:0000256" key="5">
    <source>
        <dbReference type="ARBA" id="ARBA00023136"/>
    </source>
</evidence>
<dbReference type="InterPro" id="IPR017039">
    <property type="entry name" value="Virul_fac_BrkB"/>
</dbReference>
<comment type="subcellular location">
    <subcellularLocation>
        <location evidence="1">Cell membrane</location>
        <topology evidence="1">Multi-pass membrane protein</topology>
    </subcellularLocation>
</comment>
<keyword evidence="2" id="KW-1003">Cell membrane</keyword>
<evidence type="ECO:0000313" key="7">
    <source>
        <dbReference type="EMBL" id="GAA3971933.1"/>
    </source>
</evidence>
<feature type="transmembrane region" description="Helical" evidence="6">
    <location>
        <begin position="146"/>
        <end position="173"/>
    </location>
</feature>
<feature type="transmembrane region" description="Helical" evidence="6">
    <location>
        <begin position="100"/>
        <end position="126"/>
    </location>
</feature>
<organism evidence="7 8">
    <name type="scientific">Allohahella marinimesophila</name>
    <dbReference type="NCBI Taxonomy" id="1054972"/>
    <lineage>
        <taxon>Bacteria</taxon>
        <taxon>Pseudomonadati</taxon>
        <taxon>Pseudomonadota</taxon>
        <taxon>Gammaproteobacteria</taxon>
        <taxon>Oceanospirillales</taxon>
        <taxon>Hahellaceae</taxon>
        <taxon>Allohahella</taxon>
    </lineage>
</organism>
<comment type="caution">
    <text evidence="7">The sequence shown here is derived from an EMBL/GenBank/DDBJ whole genome shotgun (WGS) entry which is preliminary data.</text>
</comment>
<evidence type="ECO:0000256" key="3">
    <source>
        <dbReference type="ARBA" id="ARBA00022692"/>
    </source>
</evidence>
<dbReference type="Proteomes" id="UP001501337">
    <property type="component" value="Unassembled WGS sequence"/>
</dbReference>
<dbReference type="PANTHER" id="PTHR30213:SF0">
    <property type="entry name" value="UPF0761 MEMBRANE PROTEIN YIHY"/>
    <property type="match status" value="1"/>
</dbReference>
<feature type="transmembrane region" description="Helical" evidence="6">
    <location>
        <begin position="185"/>
        <end position="203"/>
    </location>
</feature>
<feature type="transmembrane region" description="Helical" evidence="6">
    <location>
        <begin position="224"/>
        <end position="244"/>
    </location>
</feature>
<accession>A0ABP7PVX9</accession>
<keyword evidence="8" id="KW-1185">Reference proteome</keyword>
<gene>
    <name evidence="7" type="ORF">GCM10022278_31610</name>
</gene>
<feature type="transmembrane region" description="Helical" evidence="6">
    <location>
        <begin position="34"/>
        <end position="60"/>
    </location>
</feature>
<evidence type="ECO:0000256" key="2">
    <source>
        <dbReference type="ARBA" id="ARBA00022475"/>
    </source>
</evidence>
<dbReference type="PIRSF" id="PIRSF035875">
    <property type="entry name" value="RNase_BN"/>
    <property type="match status" value="1"/>
</dbReference>
<evidence type="ECO:0000256" key="6">
    <source>
        <dbReference type="SAM" id="Phobius"/>
    </source>
</evidence>
<reference evidence="8" key="1">
    <citation type="journal article" date="2019" name="Int. J. Syst. Evol. Microbiol.">
        <title>The Global Catalogue of Microorganisms (GCM) 10K type strain sequencing project: providing services to taxonomists for standard genome sequencing and annotation.</title>
        <authorList>
            <consortium name="The Broad Institute Genomics Platform"/>
            <consortium name="The Broad Institute Genome Sequencing Center for Infectious Disease"/>
            <person name="Wu L."/>
            <person name="Ma J."/>
        </authorList>
    </citation>
    <scope>NUCLEOTIDE SEQUENCE [LARGE SCALE GENOMIC DNA]</scope>
    <source>
        <strain evidence="8">JCM 17555</strain>
    </source>
</reference>
<keyword evidence="3 6" id="KW-0812">Transmembrane</keyword>
<evidence type="ECO:0000256" key="1">
    <source>
        <dbReference type="ARBA" id="ARBA00004651"/>
    </source>
</evidence>
<feature type="transmembrane region" description="Helical" evidence="6">
    <location>
        <begin position="256"/>
        <end position="283"/>
    </location>
</feature>
<dbReference type="Pfam" id="PF03631">
    <property type="entry name" value="Virul_fac_BrkB"/>
    <property type="match status" value="1"/>
</dbReference>
<dbReference type="NCBIfam" id="TIGR00765">
    <property type="entry name" value="yihY_not_rbn"/>
    <property type="match status" value="1"/>
</dbReference>
<protein>
    <recommendedName>
        <fullName evidence="9">YihY family inner membrane protein</fullName>
    </recommendedName>
</protein>
<keyword evidence="4 6" id="KW-1133">Transmembrane helix</keyword>